<feature type="region of interest" description="Disordered" evidence="1">
    <location>
        <begin position="54"/>
        <end position="74"/>
    </location>
</feature>
<evidence type="ECO:0000256" key="1">
    <source>
        <dbReference type="SAM" id="MobiDB-lite"/>
    </source>
</evidence>
<dbReference type="RefSeq" id="WP_107009931.1">
    <property type="nucleotide sequence ID" value="NZ_JBHRSF010000173.1"/>
</dbReference>
<sequence length="106" mass="11392">MAKITYSGLQAAFSFDGIQIGKGQTIELTGAELTKLQKGKVFKALLELGDLSVDDTQDSKTTGRKGSSKSDPELDKVRAELKALGVTYADDETLEQLQAKLAQAQE</sequence>
<reference evidence="2" key="4">
    <citation type="submission" date="2024-09" db="EMBL/GenBank/DDBJ databases">
        <authorList>
            <person name="Sun Q."/>
            <person name="Mori K."/>
        </authorList>
    </citation>
    <scope>NUCLEOTIDE SEQUENCE</scope>
    <source>
        <strain evidence="2">KCTC 62575</strain>
    </source>
</reference>
<dbReference type="EMBL" id="PYIX02000054">
    <property type="protein sequence ID" value="RFC81823.1"/>
    <property type="molecule type" value="Genomic_DNA"/>
</dbReference>
<evidence type="ECO:0000313" key="5">
    <source>
        <dbReference type="Proteomes" id="UP001595455"/>
    </source>
</evidence>
<dbReference type="Proteomes" id="UP001595455">
    <property type="component" value="Unassembled WGS sequence"/>
</dbReference>
<dbReference type="Proteomes" id="UP000240957">
    <property type="component" value="Unassembled WGS sequence"/>
</dbReference>
<dbReference type="OrthoDB" id="6694951at2"/>
<proteinExistence type="predicted"/>
<name>A0A371YK17_9GAMM</name>
<dbReference type="EMBL" id="JBHRSF010000173">
    <property type="protein sequence ID" value="MFC2998213.1"/>
    <property type="molecule type" value="Genomic_DNA"/>
</dbReference>
<gene>
    <name evidence="2" type="ORF">ACFODO_23770</name>
    <name evidence="3" type="ORF">C9E89_019705</name>
</gene>
<reference evidence="3 4" key="2">
    <citation type="submission" date="2018-08" db="EMBL/GenBank/DDBJ databases">
        <title>The draft genome of Acinetobacter sichuanensis strain WCHAc060041.</title>
        <authorList>
            <person name="Qin J."/>
            <person name="Feng Y."/>
            <person name="Zong Z."/>
        </authorList>
    </citation>
    <scope>NUCLEOTIDE SEQUENCE [LARGE SCALE GENOMIC DNA]</scope>
    <source>
        <strain evidence="3 4">WCHAc060041</strain>
    </source>
</reference>
<evidence type="ECO:0000313" key="4">
    <source>
        <dbReference type="Proteomes" id="UP000240957"/>
    </source>
</evidence>
<protein>
    <submittedName>
        <fullName evidence="3">Uncharacterized protein</fullName>
    </submittedName>
</protein>
<reference evidence="5" key="3">
    <citation type="journal article" date="2019" name="Int. J. Syst. Evol. Microbiol.">
        <title>The Global Catalogue of Microorganisms (GCM) 10K type strain sequencing project: providing services to taxonomists for standard genome sequencing and annotation.</title>
        <authorList>
            <consortium name="The Broad Institute Genomics Platform"/>
            <consortium name="The Broad Institute Genome Sequencing Center for Infectious Disease"/>
            <person name="Wu L."/>
            <person name="Ma J."/>
        </authorList>
    </citation>
    <scope>NUCLEOTIDE SEQUENCE [LARGE SCALE GENOMIC DNA]</scope>
    <source>
        <strain evidence="5">KCTC 62575</strain>
    </source>
</reference>
<keyword evidence="5" id="KW-1185">Reference proteome</keyword>
<dbReference type="AlphaFoldDB" id="A0A371YK17"/>
<evidence type="ECO:0000313" key="3">
    <source>
        <dbReference type="EMBL" id="RFC81823.1"/>
    </source>
</evidence>
<reference evidence="2" key="1">
    <citation type="journal article" date="2014" name="Int. J. Syst. Evol. Microbiol.">
        <title>Complete genome of a new Firmicutes species belonging to the dominant human colonic microbiota ('Ruminococcus bicirculans') reveals two chromosomes and a selective capacity to utilize plant glucans.</title>
        <authorList>
            <consortium name="NISC Comparative Sequencing Program"/>
            <person name="Wegmann U."/>
            <person name="Louis P."/>
            <person name="Goesmann A."/>
            <person name="Henrissat B."/>
            <person name="Duncan S.H."/>
            <person name="Flint H.J."/>
        </authorList>
    </citation>
    <scope>NUCLEOTIDE SEQUENCE</scope>
    <source>
        <strain evidence="2">KCTC 62575</strain>
    </source>
</reference>
<evidence type="ECO:0000313" key="2">
    <source>
        <dbReference type="EMBL" id="MFC2998213.1"/>
    </source>
</evidence>
<comment type="caution">
    <text evidence="3">The sequence shown here is derived from an EMBL/GenBank/DDBJ whole genome shotgun (WGS) entry which is preliminary data.</text>
</comment>
<accession>A0A371YK17</accession>
<organism evidence="3 4">
    <name type="scientific">Acinetobacter sichuanensis</name>
    <dbReference type="NCBI Taxonomy" id="2136183"/>
    <lineage>
        <taxon>Bacteria</taxon>
        <taxon>Pseudomonadati</taxon>
        <taxon>Pseudomonadota</taxon>
        <taxon>Gammaproteobacteria</taxon>
        <taxon>Moraxellales</taxon>
        <taxon>Moraxellaceae</taxon>
        <taxon>Acinetobacter</taxon>
    </lineage>
</organism>